<evidence type="ECO:0000256" key="1">
    <source>
        <dbReference type="SAM" id="Coils"/>
    </source>
</evidence>
<name>A0A975SNE9_9RHOO</name>
<dbReference type="AlphaFoldDB" id="A0A975SNE9"/>
<dbReference type="Proteomes" id="UP000683428">
    <property type="component" value="Chromosome"/>
</dbReference>
<feature type="region of interest" description="Disordered" evidence="2">
    <location>
        <begin position="195"/>
        <end position="233"/>
    </location>
</feature>
<dbReference type="InterPro" id="IPR018648">
    <property type="entry name" value="DUF2076"/>
</dbReference>
<dbReference type="KEGG" id="aiq:Azoinq_02840"/>
<evidence type="ECO:0000313" key="4">
    <source>
        <dbReference type="Proteomes" id="UP000683428"/>
    </source>
</evidence>
<dbReference type="EMBL" id="CP064782">
    <property type="protein sequence ID" value="QWT49566.1"/>
    <property type="molecule type" value="Genomic_DNA"/>
</dbReference>
<keyword evidence="4" id="KW-1185">Reference proteome</keyword>
<feature type="coiled-coil region" evidence="1">
    <location>
        <begin position="50"/>
        <end position="77"/>
    </location>
</feature>
<organism evidence="3 4">
    <name type="scientific">Azospira inquinata</name>
    <dbReference type="NCBI Taxonomy" id="2785627"/>
    <lineage>
        <taxon>Bacteria</taxon>
        <taxon>Pseudomonadati</taxon>
        <taxon>Pseudomonadota</taxon>
        <taxon>Betaproteobacteria</taxon>
        <taxon>Rhodocyclales</taxon>
        <taxon>Rhodocyclaceae</taxon>
        <taxon>Azospira</taxon>
    </lineage>
</organism>
<gene>
    <name evidence="3" type="ORF">Azoinq_02840</name>
</gene>
<evidence type="ECO:0000313" key="3">
    <source>
        <dbReference type="EMBL" id="QWT49566.1"/>
    </source>
</evidence>
<reference evidence="3" key="1">
    <citation type="submission" date="2020-11" db="EMBL/GenBank/DDBJ databases">
        <title>Azospira inquinata sp. nov.</title>
        <authorList>
            <person name="Moe W.M."/>
            <person name="Mikes M.C."/>
        </authorList>
    </citation>
    <scope>NUCLEOTIDE SEQUENCE</scope>
    <source>
        <strain evidence="3">Azo-3</strain>
    </source>
</reference>
<evidence type="ECO:0000256" key="2">
    <source>
        <dbReference type="SAM" id="MobiDB-lite"/>
    </source>
</evidence>
<dbReference type="Pfam" id="PF09849">
    <property type="entry name" value="DUF2076"/>
    <property type="match status" value="1"/>
</dbReference>
<dbReference type="RefSeq" id="WP_216126537.1">
    <property type="nucleotide sequence ID" value="NZ_CP064782.1"/>
</dbReference>
<protein>
    <submittedName>
        <fullName evidence="3">DUF2076 family protein</fullName>
    </submittedName>
</protein>
<sequence length="233" mass="23784">MTPQEQQLLSAFLQQMEQLPGQVLDTEANQLIQRSLAARPDAPYLLVQKAILQEQALHAAQARIAALENDVRQLQAAQGAAPATGGFLGASAWGNSAAAPQAPAAPRSVAGYSNSGLPISNYTPANNQAPAAPARSSGAMGGFLGTAAATAAGVVGGSLLFQGVESLFGHHQSGFGQGGGWFGGDAQNNPENVTVNNYYGDRQDSLTDSGSADFGDIGGDASTMDFGTDDDFS</sequence>
<keyword evidence="1" id="KW-0175">Coiled coil</keyword>
<proteinExistence type="predicted"/>
<accession>A0A975SNE9</accession>